<protein>
    <submittedName>
        <fullName evidence="1">Uncharacterized protein</fullName>
    </submittedName>
</protein>
<organism evidence="1 2">
    <name type="scientific">Chrysochromulina tobinii</name>
    <dbReference type="NCBI Taxonomy" id="1460289"/>
    <lineage>
        <taxon>Eukaryota</taxon>
        <taxon>Haptista</taxon>
        <taxon>Haptophyta</taxon>
        <taxon>Prymnesiophyceae</taxon>
        <taxon>Prymnesiales</taxon>
        <taxon>Chrysochromulinaceae</taxon>
        <taxon>Chrysochromulina</taxon>
    </lineage>
</organism>
<dbReference type="EMBL" id="JWZX01002416">
    <property type="protein sequence ID" value="KOO29434.1"/>
    <property type="molecule type" value="Genomic_DNA"/>
</dbReference>
<sequence>MHLVGASAILDIPVLGRFTLPWVPARRPPEALVLRDAILSGDDDTDLTPLVNACCQARVPFRAELLGDGDLWRATPVVGEKPRWQRNRELLPIANRAGQAYSLDGRDSGTVLNYGEVLGRSFYFKAEGSFARAAVSRGATRCPVDFTVLVTRGGVVVGGVPLLTSAISGDGYLRCLYLDEDIRIFESPKDSPDKWEEAGLIVVQVRDGLFADPLDGEL</sequence>
<accession>A0A0M0JS64</accession>
<comment type="caution">
    <text evidence="1">The sequence shown here is derived from an EMBL/GenBank/DDBJ whole genome shotgun (WGS) entry which is preliminary data.</text>
</comment>
<evidence type="ECO:0000313" key="2">
    <source>
        <dbReference type="Proteomes" id="UP000037460"/>
    </source>
</evidence>
<gene>
    <name evidence="1" type="ORF">Ctob_012991</name>
</gene>
<dbReference type="OrthoDB" id="423414at2759"/>
<name>A0A0M0JS64_9EUKA</name>
<evidence type="ECO:0000313" key="1">
    <source>
        <dbReference type="EMBL" id="KOO29434.1"/>
    </source>
</evidence>
<reference evidence="2" key="1">
    <citation type="journal article" date="2015" name="PLoS Genet.">
        <title>Genome Sequence and Transcriptome Analyses of Chrysochromulina tobin: Metabolic Tools for Enhanced Algal Fitness in the Prominent Order Prymnesiales (Haptophyceae).</title>
        <authorList>
            <person name="Hovde B.T."/>
            <person name="Deodato C.R."/>
            <person name="Hunsperger H.M."/>
            <person name="Ryken S.A."/>
            <person name="Yost W."/>
            <person name="Jha R.K."/>
            <person name="Patterson J."/>
            <person name="Monnat R.J. Jr."/>
            <person name="Barlow S.B."/>
            <person name="Starkenburg S.R."/>
            <person name="Cattolico R.A."/>
        </authorList>
    </citation>
    <scope>NUCLEOTIDE SEQUENCE</scope>
    <source>
        <strain evidence="2">CCMP291</strain>
    </source>
</reference>
<proteinExistence type="predicted"/>
<dbReference type="Proteomes" id="UP000037460">
    <property type="component" value="Unassembled WGS sequence"/>
</dbReference>
<keyword evidence="2" id="KW-1185">Reference proteome</keyword>
<dbReference type="AlphaFoldDB" id="A0A0M0JS64"/>